<evidence type="ECO:0000313" key="3">
    <source>
        <dbReference type="Proteomes" id="UP000809273"/>
    </source>
</evidence>
<comment type="caution">
    <text evidence="2">The sequence shown here is derived from an EMBL/GenBank/DDBJ whole genome shotgun (WGS) entry which is preliminary data.</text>
</comment>
<dbReference type="GO" id="GO:0006047">
    <property type="term" value="P:UDP-N-acetylglucosamine metabolic process"/>
    <property type="evidence" value="ECO:0007669"/>
    <property type="project" value="InterPro"/>
</dbReference>
<accession>A0A9D8KE05</accession>
<dbReference type="InterPro" id="IPR003331">
    <property type="entry name" value="UDP_GlcNAc_Epimerase_2_dom"/>
</dbReference>
<dbReference type="PANTHER" id="PTHR43174:SF3">
    <property type="entry name" value="UDP-N-ACETYLGLUCOSAMINE 2-EPIMERASE"/>
    <property type="match status" value="1"/>
</dbReference>
<dbReference type="InterPro" id="IPR020004">
    <property type="entry name" value="UDP-GlcNAc_Epase"/>
</dbReference>
<keyword evidence="2" id="KW-0326">Glycosidase</keyword>
<keyword evidence="2" id="KW-0378">Hydrolase</keyword>
<dbReference type="EMBL" id="JAFGIX010000028">
    <property type="protein sequence ID" value="MBN1572783.1"/>
    <property type="molecule type" value="Genomic_DNA"/>
</dbReference>
<dbReference type="Proteomes" id="UP000809273">
    <property type="component" value="Unassembled WGS sequence"/>
</dbReference>
<gene>
    <name evidence="2" type="primary">neuC</name>
    <name evidence="2" type="ORF">JW984_06250</name>
</gene>
<evidence type="ECO:0000259" key="1">
    <source>
        <dbReference type="Pfam" id="PF02350"/>
    </source>
</evidence>
<proteinExistence type="predicted"/>
<dbReference type="SUPFAM" id="SSF53756">
    <property type="entry name" value="UDP-Glycosyltransferase/glycogen phosphorylase"/>
    <property type="match status" value="1"/>
</dbReference>
<organism evidence="2 3">
    <name type="scientific">Candidatus Zymogenus saltonus</name>
    <dbReference type="NCBI Taxonomy" id="2844893"/>
    <lineage>
        <taxon>Bacteria</taxon>
        <taxon>Deltaproteobacteria</taxon>
        <taxon>Candidatus Zymogenia</taxon>
        <taxon>Candidatus Zymogeniales</taxon>
        <taxon>Candidatus Zymogenaceae</taxon>
        <taxon>Candidatus Zymogenus</taxon>
    </lineage>
</organism>
<dbReference type="NCBIfam" id="TIGR03568">
    <property type="entry name" value="NeuC_NnaA"/>
    <property type="match status" value="1"/>
</dbReference>
<reference evidence="2" key="2">
    <citation type="submission" date="2021-01" db="EMBL/GenBank/DDBJ databases">
        <authorList>
            <person name="Hahn C.R."/>
            <person name="Youssef N.H."/>
            <person name="Elshahed M."/>
        </authorList>
    </citation>
    <scope>NUCLEOTIDE SEQUENCE</scope>
    <source>
        <strain evidence="2">Zod_Metabat.24</strain>
    </source>
</reference>
<dbReference type="InterPro" id="IPR029767">
    <property type="entry name" value="WecB-like"/>
</dbReference>
<evidence type="ECO:0000313" key="2">
    <source>
        <dbReference type="EMBL" id="MBN1572783.1"/>
    </source>
</evidence>
<dbReference type="GO" id="GO:0004553">
    <property type="term" value="F:hydrolase activity, hydrolyzing O-glycosyl compounds"/>
    <property type="evidence" value="ECO:0007669"/>
    <property type="project" value="InterPro"/>
</dbReference>
<name>A0A9D8KE05_9DELT</name>
<protein>
    <submittedName>
        <fullName evidence="2">UDP-N-acetylglucosamine 2-epimerase (Hydrolyzing)</fullName>
        <ecNumber evidence="2">3.2.1.183</ecNumber>
    </submittedName>
</protein>
<feature type="domain" description="UDP-N-acetylglucosamine 2-epimerase" evidence="1">
    <location>
        <begin position="31"/>
        <end position="377"/>
    </location>
</feature>
<dbReference type="AlphaFoldDB" id="A0A9D8KE05"/>
<sequence length="393" mass="43670">MSTERAKKKRRVLFVTAIRSEYDILYSVMRAVDERPETETNLVVTGAHLSELYGNTADLVELDGFEVVGRFETLLNSDSAAGRVKSLAIEIMGLVDVLDRARPDIVIAMGDREDALAVATTAAYMSIPVAHIGGGDHADDGNIDNSIRHAVTKLSHLHFATTERSAKKILDMGEEEWRVNVVGAPGLDRLLTTKDLSKKEIGDYLEFDIESDRLLVVIQHSISVEIEEAGMQMQKTLEAVSGLEIPTLVGYPNSDAGSHRIIDVINDFARRHPFIRPYKGLPRNIFVNILRHADVLVGNSSAGIIEAPLLKLPVINIGARQRNREHAENVIFVDFDLSEIREALNRALSDKDFLDRVSRCENPYGDGHAGEKIAKVLAETKIDRRLIEKKITY</sequence>
<dbReference type="PANTHER" id="PTHR43174">
    <property type="entry name" value="UDP-N-ACETYLGLUCOSAMINE 2-EPIMERASE"/>
    <property type="match status" value="1"/>
</dbReference>
<dbReference type="EC" id="3.2.1.183" evidence="2"/>
<reference evidence="2" key="1">
    <citation type="journal article" date="2021" name="Environ. Microbiol.">
        <title>Genomic characterization of three novel Desulfobacterota classes expand the metabolic and phylogenetic diversity of the phylum.</title>
        <authorList>
            <person name="Murphy C.L."/>
            <person name="Biggerstaff J."/>
            <person name="Eichhorn A."/>
            <person name="Ewing E."/>
            <person name="Shahan R."/>
            <person name="Soriano D."/>
            <person name="Stewart S."/>
            <person name="VanMol K."/>
            <person name="Walker R."/>
            <person name="Walters P."/>
            <person name="Elshahed M.S."/>
            <person name="Youssef N.H."/>
        </authorList>
    </citation>
    <scope>NUCLEOTIDE SEQUENCE</scope>
    <source>
        <strain evidence="2">Zod_Metabat.24</strain>
    </source>
</reference>
<dbReference type="Gene3D" id="3.40.50.2000">
    <property type="entry name" value="Glycogen Phosphorylase B"/>
    <property type="match status" value="2"/>
</dbReference>
<dbReference type="Pfam" id="PF02350">
    <property type="entry name" value="Epimerase_2"/>
    <property type="match status" value="1"/>
</dbReference>